<evidence type="ECO:0000256" key="1">
    <source>
        <dbReference type="SAM" id="Phobius"/>
    </source>
</evidence>
<dbReference type="OrthoDB" id="3826074at2"/>
<gene>
    <name evidence="2" type="ORF">E0H75_06720</name>
</gene>
<keyword evidence="3" id="KW-1185">Reference proteome</keyword>
<proteinExistence type="predicted"/>
<comment type="caution">
    <text evidence="2">The sequence shown here is derived from an EMBL/GenBank/DDBJ whole genome shotgun (WGS) entry which is preliminary data.</text>
</comment>
<dbReference type="RefSeq" id="WP_131512256.1">
    <property type="nucleotide sequence ID" value="NZ_SJKD01000001.1"/>
</dbReference>
<dbReference type="EMBL" id="SJKD01000001">
    <property type="protein sequence ID" value="TCC53394.1"/>
    <property type="molecule type" value="Genomic_DNA"/>
</dbReference>
<keyword evidence="1" id="KW-0812">Transmembrane</keyword>
<evidence type="ECO:0000313" key="2">
    <source>
        <dbReference type="EMBL" id="TCC53394.1"/>
    </source>
</evidence>
<sequence length="283" mass="30323">MKTPDIDAAVRGLARPDQQITNAAWSELSANITNGADETIVPLATRRRPARPRVLLAAACTLLIAGVVAATVVNRPGQDLPQALSVTDQGERLTVRVVDEDADPKAYNQQLKRLGLDIKVKMVPVAPSAVGKYATFLYYVGSDGSKLGLLKPGEDCRSTLDANDPGCQYGVEVDKKFKGKAEIHFGRAAQPGERYQYIPSDASAPGEELAGLSYKNKQVSEVQKLIAARGVTIGGYLNSKTEMVNGVNTAKEVDPAPGDWYVHEAEPESPGVVVLWIGSEPEK</sequence>
<keyword evidence="1" id="KW-1133">Transmembrane helix</keyword>
<feature type="transmembrane region" description="Helical" evidence="1">
    <location>
        <begin position="54"/>
        <end position="73"/>
    </location>
</feature>
<accession>A0A4R0K3T3</accession>
<dbReference type="Proteomes" id="UP000293342">
    <property type="component" value="Unassembled WGS sequence"/>
</dbReference>
<name>A0A4R0K3T3_9ACTN</name>
<organism evidence="2 3">
    <name type="scientific">Kribbella capetownensis</name>
    <dbReference type="NCBI Taxonomy" id="1572659"/>
    <lineage>
        <taxon>Bacteria</taxon>
        <taxon>Bacillati</taxon>
        <taxon>Actinomycetota</taxon>
        <taxon>Actinomycetes</taxon>
        <taxon>Propionibacteriales</taxon>
        <taxon>Kribbellaceae</taxon>
        <taxon>Kribbella</taxon>
    </lineage>
</organism>
<evidence type="ECO:0000313" key="3">
    <source>
        <dbReference type="Proteomes" id="UP000293342"/>
    </source>
</evidence>
<protein>
    <submittedName>
        <fullName evidence="2">Uncharacterized protein</fullName>
    </submittedName>
</protein>
<keyword evidence="1" id="KW-0472">Membrane</keyword>
<dbReference type="AlphaFoldDB" id="A0A4R0K3T3"/>
<reference evidence="2 3" key="1">
    <citation type="submission" date="2019-02" db="EMBL/GenBank/DDBJ databases">
        <title>Kribbella capetownensis sp. nov. and Kribbella speibonae sp. nov., isolated from soil.</title>
        <authorList>
            <person name="Curtis S.M."/>
            <person name="Norton I."/>
            <person name="Everest G.J."/>
            <person name="Meyers P.R."/>
        </authorList>
    </citation>
    <scope>NUCLEOTIDE SEQUENCE [LARGE SCALE GENOMIC DNA]</scope>
    <source>
        <strain evidence="2 3">YM53</strain>
    </source>
</reference>